<sequence length="587" mass="64541">MPATIPYLDPALPIERRVDDLLARMTLEEKAGQLFHTANVMNDDGTLLDRFDHANGIRPTAELVNDRHITHFNLLNGDDPEAIATWHNHLQRLAVDTRLGIPVTLSSDPRHGVFSSPATGQTIERLSRWPEHTGIAAIGDERTAREYGDVVRREYLALGIRVALGPMADLFTEPRWTRGYGTFGEDADTVARMTAAFIRGLRGTATLGPGSVAAMVKHFPGAGPQQDGEDAHDHNHPEQVYPGHRQALHLRPFEAAFDAGVTQVMTYYGMPMGTGDWEEVGFAFNRPVVTDLLRRHYGFDGIVCTDWNVIDSTALAGELFGPNAYGLEHLTPAQRIARALEAGVDQFGGDISTELVVELVRAGDITTDRIDISVRRLLREKFRLGLFENRYVDPQAAARTVGSPPLQEAARTAQRRSLVLLKNDASMLPLSGRPKVYAEGFDPAVLTHYADAVATPEEADVALLRLVSPWEERDGVLGAFFHGGSLDFPTERVDEVRAVAKTVPTVACVYLERPAILTPIDSEVTALIGDFGSHPDALLDLVFGRTKPEGRLPFDLPSSSEAVEAAREDVPFDTHKPLYRFSHGLTY</sequence>
<dbReference type="EC" id="3.2.1.21" evidence="3"/>
<feature type="region of interest" description="Disordered" evidence="7">
    <location>
        <begin position="219"/>
        <end position="239"/>
    </location>
</feature>
<dbReference type="PANTHER" id="PTHR30620:SF16">
    <property type="entry name" value="LYSOSOMAL BETA GLUCOSIDASE"/>
    <property type="match status" value="1"/>
</dbReference>
<accession>A0ABT0UFP5</accession>
<evidence type="ECO:0000256" key="2">
    <source>
        <dbReference type="ARBA" id="ARBA00005336"/>
    </source>
</evidence>
<reference evidence="10" key="1">
    <citation type="submission" date="2022-06" db="EMBL/GenBank/DDBJ databases">
        <title>Genome public.</title>
        <authorList>
            <person name="Sun Q."/>
        </authorList>
    </citation>
    <scope>NUCLEOTIDE SEQUENCE</scope>
    <source>
        <strain evidence="10">CWNU-1</strain>
    </source>
</reference>
<dbReference type="RefSeq" id="WP_250917806.1">
    <property type="nucleotide sequence ID" value="NZ_JAMQAW010000003.1"/>
</dbReference>
<dbReference type="InterPro" id="IPR017853">
    <property type="entry name" value="GH"/>
</dbReference>
<evidence type="ECO:0000256" key="7">
    <source>
        <dbReference type="SAM" id="MobiDB-lite"/>
    </source>
</evidence>
<dbReference type="InterPro" id="IPR002772">
    <property type="entry name" value="Glyco_hydro_3_C"/>
</dbReference>
<evidence type="ECO:0000313" key="11">
    <source>
        <dbReference type="Proteomes" id="UP001431429"/>
    </source>
</evidence>
<keyword evidence="4" id="KW-0732">Signal</keyword>
<comment type="catalytic activity">
    <reaction evidence="1">
        <text>Hydrolysis of terminal, non-reducing beta-D-glucosyl residues with release of beta-D-glucose.</text>
        <dbReference type="EC" id="3.2.1.21"/>
    </reaction>
</comment>
<comment type="similarity">
    <text evidence="2">Belongs to the glycosyl hydrolase 3 family.</text>
</comment>
<feature type="domain" description="Glycoside hydrolase family 3 N-terminal" evidence="8">
    <location>
        <begin position="26"/>
        <end position="379"/>
    </location>
</feature>
<dbReference type="GO" id="GO:0016787">
    <property type="term" value="F:hydrolase activity"/>
    <property type="evidence" value="ECO:0007669"/>
    <property type="project" value="UniProtKB-KW"/>
</dbReference>
<dbReference type="SUPFAM" id="SSF52279">
    <property type="entry name" value="Beta-D-glucan exohydrolase, C-terminal domain"/>
    <property type="match status" value="1"/>
</dbReference>
<keyword evidence="6" id="KW-0326">Glycosidase</keyword>
<dbReference type="InterPro" id="IPR036962">
    <property type="entry name" value="Glyco_hydro_3_N_sf"/>
</dbReference>
<dbReference type="Proteomes" id="UP001431429">
    <property type="component" value="Unassembled WGS sequence"/>
</dbReference>
<dbReference type="InterPro" id="IPR036881">
    <property type="entry name" value="Glyco_hydro_3_C_sf"/>
</dbReference>
<gene>
    <name evidence="10" type="ORF">NBG84_03795</name>
</gene>
<dbReference type="EMBL" id="JAMQAW010000003">
    <property type="protein sequence ID" value="MCM2387442.1"/>
    <property type="molecule type" value="Genomic_DNA"/>
</dbReference>
<dbReference type="SUPFAM" id="SSF51445">
    <property type="entry name" value="(Trans)glycosidases"/>
    <property type="match status" value="1"/>
</dbReference>
<evidence type="ECO:0000259" key="8">
    <source>
        <dbReference type="Pfam" id="PF00933"/>
    </source>
</evidence>
<dbReference type="Pfam" id="PF01915">
    <property type="entry name" value="Glyco_hydro_3_C"/>
    <property type="match status" value="1"/>
</dbReference>
<keyword evidence="5 10" id="KW-0378">Hydrolase</keyword>
<evidence type="ECO:0000256" key="5">
    <source>
        <dbReference type="ARBA" id="ARBA00022801"/>
    </source>
</evidence>
<feature type="domain" description="Glycoside hydrolase family 3 C-terminal" evidence="9">
    <location>
        <begin position="449"/>
        <end position="587"/>
    </location>
</feature>
<dbReference type="InterPro" id="IPR051915">
    <property type="entry name" value="Cellulose_Degrad_GH3"/>
</dbReference>
<evidence type="ECO:0000256" key="4">
    <source>
        <dbReference type="ARBA" id="ARBA00022729"/>
    </source>
</evidence>
<organism evidence="10 11">
    <name type="scientific">Streptomyces albipurpureus</name>
    <dbReference type="NCBI Taxonomy" id="2897419"/>
    <lineage>
        <taxon>Bacteria</taxon>
        <taxon>Bacillati</taxon>
        <taxon>Actinomycetota</taxon>
        <taxon>Actinomycetes</taxon>
        <taxon>Kitasatosporales</taxon>
        <taxon>Streptomycetaceae</taxon>
        <taxon>Streptomyces</taxon>
    </lineage>
</organism>
<evidence type="ECO:0000256" key="3">
    <source>
        <dbReference type="ARBA" id="ARBA00012744"/>
    </source>
</evidence>
<dbReference type="Pfam" id="PF00933">
    <property type="entry name" value="Glyco_hydro_3"/>
    <property type="match status" value="1"/>
</dbReference>
<evidence type="ECO:0000313" key="10">
    <source>
        <dbReference type="EMBL" id="MCM2387442.1"/>
    </source>
</evidence>
<dbReference type="Gene3D" id="3.40.50.1700">
    <property type="entry name" value="Glycoside hydrolase family 3 C-terminal domain"/>
    <property type="match status" value="1"/>
</dbReference>
<evidence type="ECO:0000256" key="6">
    <source>
        <dbReference type="ARBA" id="ARBA00023295"/>
    </source>
</evidence>
<evidence type="ECO:0000259" key="9">
    <source>
        <dbReference type="Pfam" id="PF01915"/>
    </source>
</evidence>
<comment type="caution">
    <text evidence="10">The sequence shown here is derived from an EMBL/GenBank/DDBJ whole genome shotgun (WGS) entry which is preliminary data.</text>
</comment>
<dbReference type="PANTHER" id="PTHR30620">
    <property type="entry name" value="PERIPLASMIC BETA-GLUCOSIDASE-RELATED"/>
    <property type="match status" value="1"/>
</dbReference>
<proteinExistence type="inferred from homology"/>
<evidence type="ECO:0000256" key="1">
    <source>
        <dbReference type="ARBA" id="ARBA00000448"/>
    </source>
</evidence>
<name>A0ABT0UFP5_9ACTN</name>
<dbReference type="Gene3D" id="3.20.20.300">
    <property type="entry name" value="Glycoside hydrolase, family 3, N-terminal domain"/>
    <property type="match status" value="1"/>
</dbReference>
<dbReference type="PRINTS" id="PR00133">
    <property type="entry name" value="GLHYDRLASE3"/>
</dbReference>
<dbReference type="InterPro" id="IPR001764">
    <property type="entry name" value="Glyco_hydro_3_N"/>
</dbReference>
<protein>
    <recommendedName>
        <fullName evidence="3">beta-glucosidase</fullName>
        <ecNumber evidence="3">3.2.1.21</ecNumber>
    </recommendedName>
</protein>
<keyword evidence="11" id="KW-1185">Reference proteome</keyword>